<feature type="transmembrane region" description="Helical" evidence="7">
    <location>
        <begin position="12"/>
        <end position="34"/>
    </location>
</feature>
<evidence type="ECO:0000313" key="9">
    <source>
        <dbReference type="EMBL" id="TCP69462.1"/>
    </source>
</evidence>
<comment type="subcellular location">
    <subcellularLocation>
        <location evidence="1">Cell membrane</location>
        <topology evidence="1">Multi-pass membrane protein</topology>
    </subcellularLocation>
</comment>
<dbReference type="Gene3D" id="1.20.1250.20">
    <property type="entry name" value="MFS general substrate transporter like domains"/>
    <property type="match status" value="2"/>
</dbReference>
<gene>
    <name evidence="9" type="ORF">EDD57_10830</name>
</gene>
<dbReference type="InterPro" id="IPR020846">
    <property type="entry name" value="MFS_dom"/>
</dbReference>
<dbReference type="InterPro" id="IPR036259">
    <property type="entry name" value="MFS_trans_sf"/>
</dbReference>
<dbReference type="Proteomes" id="UP000294746">
    <property type="component" value="Unassembled WGS sequence"/>
</dbReference>
<protein>
    <submittedName>
        <fullName evidence="9">Putative MFS family arabinose efflux permease</fullName>
    </submittedName>
</protein>
<feature type="transmembrane region" description="Helical" evidence="7">
    <location>
        <begin position="220"/>
        <end position="244"/>
    </location>
</feature>
<dbReference type="RefSeq" id="WP_131848239.1">
    <property type="nucleotide sequence ID" value="NZ_SLXV01000008.1"/>
</dbReference>
<accession>A0A4R2S0Q2</accession>
<evidence type="ECO:0000313" key="10">
    <source>
        <dbReference type="Proteomes" id="UP000294746"/>
    </source>
</evidence>
<feature type="domain" description="Major facilitator superfamily (MFS) profile" evidence="8">
    <location>
        <begin position="1"/>
        <end position="398"/>
    </location>
</feature>
<dbReference type="PANTHER" id="PTHR23513:SF11">
    <property type="entry name" value="STAPHYLOFERRIN A TRANSPORTER"/>
    <property type="match status" value="1"/>
</dbReference>
<keyword evidence="10" id="KW-1185">Reference proteome</keyword>
<proteinExistence type="predicted"/>
<feature type="transmembrane region" description="Helical" evidence="7">
    <location>
        <begin position="141"/>
        <end position="161"/>
    </location>
</feature>
<reference evidence="9 10" key="1">
    <citation type="submission" date="2019-03" db="EMBL/GenBank/DDBJ databases">
        <title>Genomic Encyclopedia of Type Strains, Phase IV (KMG-IV): sequencing the most valuable type-strain genomes for metagenomic binning, comparative biology and taxonomic classification.</title>
        <authorList>
            <person name="Goeker M."/>
        </authorList>
    </citation>
    <scope>NUCLEOTIDE SEQUENCE [LARGE SCALE GENOMIC DNA]</scope>
    <source>
        <strain evidence="9 10">DSM 46831</strain>
    </source>
</reference>
<dbReference type="Pfam" id="PF07690">
    <property type="entry name" value="MFS_1"/>
    <property type="match status" value="1"/>
</dbReference>
<comment type="caution">
    <text evidence="9">The sequence shown here is derived from an EMBL/GenBank/DDBJ whole genome shotgun (WGS) entry which is preliminary data.</text>
</comment>
<keyword evidence="2" id="KW-0813">Transport</keyword>
<dbReference type="CDD" id="cd06173">
    <property type="entry name" value="MFS_MefA_like"/>
    <property type="match status" value="1"/>
</dbReference>
<feature type="transmembrane region" description="Helical" evidence="7">
    <location>
        <begin position="46"/>
        <end position="66"/>
    </location>
</feature>
<feature type="transmembrane region" description="Helical" evidence="7">
    <location>
        <begin position="285"/>
        <end position="301"/>
    </location>
</feature>
<dbReference type="InterPro" id="IPR011701">
    <property type="entry name" value="MFS"/>
</dbReference>
<evidence type="ECO:0000256" key="2">
    <source>
        <dbReference type="ARBA" id="ARBA00022448"/>
    </source>
</evidence>
<dbReference type="GO" id="GO:0022857">
    <property type="term" value="F:transmembrane transporter activity"/>
    <property type="evidence" value="ECO:0007669"/>
    <property type="project" value="InterPro"/>
</dbReference>
<feature type="transmembrane region" description="Helical" evidence="7">
    <location>
        <begin position="370"/>
        <end position="392"/>
    </location>
</feature>
<evidence type="ECO:0000256" key="6">
    <source>
        <dbReference type="ARBA" id="ARBA00023136"/>
    </source>
</evidence>
<feature type="transmembrane region" description="Helical" evidence="7">
    <location>
        <begin position="167"/>
        <end position="187"/>
    </location>
</feature>
<sequence length="408" mass="44398">MKNLFKNNLQLFLLSDLICQFGAGITLGTLNWLVLDHMGKNELVSLVFGVNVVCGLLISFFSGLIVDRFDKKAVVIWSNVFRIALTLITLLLFLFTGFHYSYVFLLAISNGIGWNIYFPATKALLQSITAKGGNVLKGNSGAEIAMQVGMFSAGAVGGLLYKKLGFNSILIINIVMFIIASLLVKLISVETTAAKTGLKLANLKEDFVNGFKYFRHRSAIFLLGITMFIPFVAAGLINVSLPGYVSTFLHEDSVKFGLITMCYGIGACISGLIIMNLSSKISRKGLVLVGFIIAILCGGLMFVNHSVAVACFINMMFGFCGSGIRIIMYSEVMEKLPPEYIGRAMSIWNVIGMSLQIGCTYVVGKSMDAWGAQYGFLILSSVMTLGFIIYSLSYRMDKKSSSSSTMAG</sequence>
<evidence type="ECO:0000256" key="1">
    <source>
        <dbReference type="ARBA" id="ARBA00004651"/>
    </source>
</evidence>
<dbReference type="PANTHER" id="PTHR23513">
    <property type="entry name" value="INTEGRAL MEMBRANE EFFLUX PROTEIN-RELATED"/>
    <property type="match status" value="1"/>
</dbReference>
<evidence type="ECO:0000259" key="8">
    <source>
        <dbReference type="PROSITE" id="PS50850"/>
    </source>
</evidence>
<dbReference type="SUPFAM" id="SSF103473">
    <property type="entry name" value="MFS general substrate transporter"/>
    <property type="match status" value="1"/>
</dbReference>
<keyword evidence="5 7" id="KW-1133">Transmembrane helix</keyword>
<dbReference type="EMBL" id="SLXV01000008">
    <property type="protein sequence ID" value="TCP69462.1"/>
    <property type="molecule type" value="Genomic_DNA"/>
</dbReference>
<evidence type="ECO:0000256" key="7">
    <source>
        <dbReference type="SAM" id="Phobius"/>
    </source>
</evidence>
<evidence type="ECO:0000256" key="4">
    <source>
        <dbReference type="ARBA" id="ARBA00022692"/>
    </source>
</evidence>
<evidence type="ECO:0000256" key="3">
    <source>
        <dbReference type="ARBA" id="ARBA00022475"/>
    </source>
</evidence>
<dbReference type="OrthoDB" id="9775268at2"/>
<keyword evidence="6 7" id="KW-0472">Membrane</keyword>
<feature type="transmembrane region" description="Helical" evidence="7">
    <location>
        <begin position="73"/>
        <end position="95"/>
    </location>
</feature>
<dbReference type="GO" id="GO:0005886">
    <property type="term" value="C:plasma membrane"/>
    <property type="evidence" value="ECO:0007669"/>
    <property type="project" value="UniProtKB-SubCell"/>
</dbReference>
<name>A0A4R2S0Q2_9BACL</name>
<dbReference type="AlphaFoldDB" id="A0A4R2S0Q2"/>
<feature type="transmembrane region" description="Helical" evidence="7">
    <location>
        <begin position="340"/>
        <end position="364"/>
    </location>
</feature>
<feature type="transmembrane region" description="Helical" evidence="7">
    <location>
        <begin position="307"/>
        <end position="328"/>
    </location>
</feature>
<feature type="transmembrane region" description="Helical" evidence="7">
    <location>
        <begin position="256"/>
        <end position="278"/>
    </location>
</feature>
<feature type="transmembrane region" description="Helical" evidence="7">
    <location>
        <begin position="101"/>
        <end position="120"/>
    </location>
</feature>
<keyword evidence="3" id="KW-1003">Cell membrane</keyword>
<keyword evidence="4 7" id="KW-0812">Transmembrane</keyword>
<dbReference type="PROSITE" id="PS50850">
    <property type="entry name" value="MFS"/>
    <property type="match status" value="1"/>
</dbReference>
<evidence type="ECO:0000256" key="5">
    <source>
        <dbReference type="ARBA" id="ARBA00022989"/>
    </source>
</evidence>
<organism evidence="9 10">
    <name type="scientific">Baia soyae</name>
    <dbReference type="NCBI Taxonomy" id="1544746"/>
    <lineage>
        <taxon>Bacteria</taxon>
        <taxon>Bacillati</taxon>
        <taxon>Bacillota</taxon>
        <taxon>Bacilli</taxon>
        <taxon>Bacillales</taxon>
        <taxon>Thermoactinomycetaceae</taxon>
        <taxon>Baia</taxon>
    </lineage>
</organism>